<dbReference type="PANTHER" id="PTHR28309">
    <property type="entry name" value="REQUIRED FOR EXCISION 1-B DOMAIN-CONTAINING PROTEIN"/>
    <property type="match status" value="1"/>
</dbReference>
<name>V7BS12_PHAVU</name>
<dbReference type="Proteomes" id="UP000000226">
    <property type="component" value="Chromosome 5"/>
</dbReference>
<dbReference type="Gramene" id="ESW20744">
    <property type="protein sequence ID" value="ESW20744"/>
    <property type="gene ID" value="PHAVU_005G010900g"/>
</dbReference>
<dbReference type="OrthoDB" id="434723at2759"/>
<dbReference type="STRING" id="3885.V7BS12"/>
<organism evidence="1 2">
    <name type="scientific">Phaseolus vulgaris</name>
    <name type="common">Kidney bean</name>
    <name type="synonym">French bean</name>
    <dbReference type="NCBI Taxonomy" id="3885"/>
    <lineage>
        <taxon>Eukaryota</taxon>
        <taxon>Viridiplantae</taxon>
        <taxon>Streptophyta</taxon>
        <taxon>Embryophyta</taxon>
        <taxon>Tracheophyta</taxon>
        <taxon>Spermatophyta</taxon>
        <taxon>Magnoliopsida</taxon>
        <taxon>eudicotyledons</taxon>
        <taxon>Gunneridae</taxon>
        <taxon>Pentapetalae</taxon>
        <taxon>rosids</taxon>
        <taxon>fabids</taxon>
        <taxon>Fabales</taxon>
        <taxon>Fabaceae</taxon>
        <taxon>Papilionoideae</taxon>
        <taxon>50 kb inversion clade</taxon>
        <taxon>NPAAA clade</taxon>
        <taxon>indigoferoid/millettioid clade</taxon>
        <taxon>Phaseoleae</taxon>
        <taxon>Phaseolus</taxon>
    </lineage>
</organism>
<sequence>MGVDPPTQIVLYDFLTIQQRRAEAYSKLKRFVSPCRISVVWGFLTTWLNGGELAYKQLCSEMTIEFIDCLKKVLEMEALFRSCDYCRIDLAQLLRTAVQDQEKQNLFLAYVTG</sequence>
<gene>
    <name evidence="1" type="ORF">PHAVU_005G010900g</name>
</gene>
<dbReference type="SMR" id="V7BS12"/>
<proteinExistence type="predicted"/>
<dbReference type="AlphaFoldDB" id="V7BS12"/>
<accession>V7BS12</accession>
<protein>
    <submittedName>
        <fullName evidence="1">Uncharacterized protein</fullName>
    </submittedName>
</protein>
<dbReference type="PANTHER" id="PTHR28309:SF1">
    <property type="entry name" value="REQUIRED FOR EXCISION 1-B DOMAIN-CONTAINING PROTEIN"/>
    <property type="match status" value="1"/>
</dbReference>
<evidence type="ECO:0000313" key="2">
    <source>
        <dbReference type="Proteomes" id="UP000000226"/>
    </source>
</evidence>
<dbReference type="Pfam" id="PF14966">
    <property type="entry name" value="DNA_repr_REX1B"/>
    <property type="match status" value="1"/>
</dbReference>
<reference evidence="2" key="1">
    <citation type="journal article" date="2014" name="Nat. Genet.">
        <title>A reference genome for common bean and genome-wide analysis of dual domestications.</title>
        <authorList>
            <person name="Schmutz J."/>
            <person name="McClean P.E."/>
            <person name="Mamidi S."/>
            <person name="Wu G.A."/>
            <person name="Cannon S.B."/>
            <person name="Grimwood J."/>
            <person name="Jenkins J."/>
            <person name="Shu S."/>
            <person name="Song Q."/>
            <person name="Chavarro C."/>
            <person name="Torres-Torres M."/>
            <person name="Geffroy V."/>
            <person name="Moghaddam S.M."/>
            <person name="Gao D."/>
            <person name="Abernathy B."/>
            <person name="Barry K."/>
            <person name="Blair M."/>
            <person name="Brick M.A."/>
            <person name="Chovatia M."/>
            <person name="Gepts P."/>
            <person name="Goodstein D.M."/>
            <person name="Gonzales M."/>
            <person name="Hellsten U."/>
            <person name="Hyten D.L."/>
            <person name="Jia G."/>
            <person name="Kelly J.D."/>
            <person name="Kudrna D."/>
            <person name="Lee R."/>
            <person name="Richard M.M."/>
            <person name="Miklas P.N."/>
            <person name="Osorno J.M."/>
            <person name="Rodrigues J."/>
            <person name="Thareau V."/>
            <person name="Urrea C.A."/>
            <person name="Wang M."/>
            <person name="Yu Y."/>
            <person name="Zhang M."/>
            <person name="Wing R.A."/>
            <person name="Cregan P.B."/>
            <person name="Rokhsar D.S."/>
            <person name="Jackson S.A."/>
        </authorList>
    </citation>
    <scope>NUCLEOTIDE SEQUENCE [LARGE SCALE GENOMIC DNA]</scope>
    <source>
        <strain evidence="2">cv. G19833</strain>
    </source>
</reference>
<dbReference type="EMBL" id="CM002292">
    <property type="protein sequence ID" value="ESW20744.1"/>
    <property type="molecule type" value="Genomic_DNA"/>
</dbReference>
<keyword evidence="2" id="KW-1185">Reference proteome</keyword>
<dbReference type="InterPro" id="IPR039491">
    <property type="entry name" value="REX1-B"/>
</dbReference>
<evidence type="ECO:0000313" key="1">
    <source>
        <dbReference type="EMBL" id="ESW20744.1"/>
    </source>
</evidence>